<comment type="caution">
    <text evidence="4">The sequence shown here is derived from an EMBL/GenBank/DDBJ whole genome shotgun (WGS) entry which is preliminary data.</text>
</comment>
<dbReference type="SUPFAM" id="SSF52172">
    <property type="entry name" value="CheY-like"/>
    <property type="match status" value="1"/>
</dbReference>
<dbReference type="InterPro" id="IPR050595">
    <property type="entry name" value="Bact_response_regulator"/>
</dbReference>
<evidence type="ECO:0000256" key="2">
    <source>
        <dbReference type="PROSITE-ProRule" id="PRU00169"/>
    </source>
</evidence>
<dbReference type="PANTHER" id="PTHR44591">
    <property type="entry name" value="STRESS RESPONSE REGULATOR PROTEIN 1"/>
    <property type="match status" value="1"/>
</dbReference>
<name>A0ABS8XN75_9BURK</name>
<dbReference type="InterPro" id="IPR001789">
    <property type="entry name" value="Sig_transdc_resp-reg_receiver"/>
</dbReference>
<evidence type="ECO:0000313" key="5">
    <source>
        <dbReference type="Proteomes" id="UP001200741"/>
    </source>
</evidence>
<dbReference type="PANTHER" id="PTHR44591:SF3">
    <property type="entry name" value="RESPONSE REGULATORY DOMAIN-CONTAINING PROTEIN"/>
    <property type="match status" value="1"/>
</dbReference>
<dbReference type="SMART" id="SM00448">
    <property type="entry name" value="REC"/>
    <property type="match status" value="1"/>
</dbReference>
<dbReference type="EMBL" id="JAJTWU010000002">
    <property type="protein sequence ID" value="MCE4554207.1"/>
    <property type="molecule type" value="Genomic_DNA"/>
</dbReference>
<reference evidence="4 5" key="1">
    <citation type="submission" date="2021-12" db="EMBL/GenBank/DDBJ databases">
        <title>Genome seq of P8.</title>
        <authorList>
            <person name="Seo T."/>
        </authorList>
    </citation>
    <scope>NUCLEOTIDE SEQUENCE [LARGE SCALE GENOMIC DNA]</scope>
    <source>
        <strain evidence="4 5">P8</strain>
    </source>
</reference>
<proteinExistence type="predicted"/>
<dbReference type="RefSeq" id="WP_233371113.1">
    <property type="nucleotide sequence ID" value="NZ_JAJTWU010000002.1"/>
</dbReference>
<dbReference type="Gene3D" id="3.40.50.2300">
    <property type="match status" value="1"/>
</dbReference>
<accession>A0ABS8XN75</accession>
<keyword evidence="5" id="KW-1185">Reference proteome</keyword>
<keyword evidence="1 2" id="KW-0597">Phosphoprotein</keyword>
<evidence type="ECO:0000259" key="3">
    <source>
        <dbReference type="PROSITE" id="PS50110"/>
    </source>
</evidence>
<protein>
    <submittedName>
        <fullName evidence="4">Response regulator</fullName>
    </submittedName>
</protein>
<dbReference type="Proteomes" id="UP001200741">
    <property type="component" value="Unassembled WGS sequence"/>
</dbReference>
<sequence>MTPRVVLYVEDDAVNALLMEGIVELLPGTRLRVARTGAEAQRIVAAEPVDLLLCDLRLPDVAGDQLPTLLRQAGLPATVPAVLVTAESECVAADLARDAGFDAFWCKPLDVAATLRSLSEWLHAAPRATVG</sequence>
<evidence type="ECO:0000256" key="1">
    <source>
        <dbReference type="ARBA" id="ARBA00022553"/>
    </source>
</evidence>
<dbReference type="PROSITE" id="PS50110">
    <property type="entry name" value="RESPONSE_REGULATORY"/>
    <property type="match status" value="1"/>
</dbReference>
<feature type="domain" description="Response regulatory" evidence="3">
    <location>
        <begin position="5"/>
        <end position="122"/>
    </location>
</feature>
<dbReference type="Pfam" id="PF00072">
    <property type="entry name" value="Response_reg"/>
    <property type="match status" value="1"/>
</dbReference>
<organism evidence="4 5">
    <name type="scientific">Pelomonas cellulosilytica</name>
    <dbReference type="NCBI Taxonomy" id="2906762"/>
    <lineage>
        <taxon>Bacteria</taxon>
        <taxon>Pseudomonadati</taxon>
        <taxon>Pseudomonadota</taxon>
        <taxon>Betaproteobacteria</taxon>
        <taxon>Burkholderiales</taxon>
        <taxon>Sphaerotilaceae</taxon>
        <taxon>Roseateles</taxon>
    </lineage>
</organism>
<dbReference type="InterPro" id="IPR011006">
    <property type="entry name" value="CheY-like_superfamily"/>
</dbReference>
<gene>
    <name evidence="4" type="ORF">LXT13_07055</name>
</gene>
<evidence type="ECO:0000313" key="4">
    <source>
        <dbReference type="EMBL" id="MCE4554207.1"/>
    </source>
</evidence>
<feature type="modified residue" description="4-aspartylphosphate" evidence="2">
    <location>
        <position position="55"/>
    </location>
</feature>